<accession>A0A1I1G6F6</accession>
<dbReference type="STRING" id="1123010.SAMN02745724_00841"/>
<sequence length="173" mass="20326">MPEKEEKSKSIFSLFTMPLKLSLSWSTFLGLMLYFLREFTYKIVTSSYFVDLYVASIIITASYWVYKIAKNYYKFKGENVFYTLSDAIGRLLSVVVFFGITFYITKDVQKKIESEQAVQAELQNISESYKNSIQTLMLENKSIKIELERLNKKVEFVRHAVIDLEELEMLTQH</sequence>
<feature type="transmembrane region" description="Helical" evidence="2">
    <location>
        <begin position="48"/>
        <end position="66"/>
    </location>
</feature>
<evidence type="ECO:0000313" key="3">
    <source>
        <dbReference type="EMBL" id="SFC07379.1"/>
    </source>
</evidence>
<keyword evidence="2" id="KW-0472">Membrane</keyword>
<gene>
    <name evidence="3" type="ORF">SAMN02745724_00841</name>
</gene>
<evidence type="ECO:0000256" key="2">
    <source>
        <dbReference type="SAM" id="Phobius"/>
    </source>
</evidence>
<reference evidence="3 4" key="1">
    <citation type="submission" date="2016-10" db="EMBL/GenBank/DDBJ databases">
        <authorList>
            <person name="de Groot N.N."/>
        </authorList>
    </citation>
    <scope>NUCLEOTIDE SEQUENCE [LARGE SCALE GENOMIC DNA]</scope>
    <source>
        <strain evidence="3 4">DSM 6059</strain>
    </source>
</reference>
<keyword evidence="1" id="KW-0175">Coiled coil</keyword>
<name>A0A1I1G6F6_9GAMM</name>
<evidence type="ECO:0000313" key="4">
    <source>
        <dbReference type="Proteomes" id="UP000198862"/>
    </source>
</evidence>
<keyword evidence="2" id="KW-1133">Transmembrane helix</keyword>
<feature type="transmembrane region" description="Helical" evidence="2">
    <location>
        <begin position="12"/>
        <end position="36"/>
    </location>
</feature>
<proteinExistence type="predicted"/>
<dbReference type="EMBL" id="FOLO01000004">
    <property type="protein sequence ID" value="SFC07379.1"/>
    <property type="molecule type" value="Genomic_DNA"/>
</dbReference>
<keyword evidence="4" id="KW-1185">Reference proteome</keyword>
<dbReference type="RefSeq" id="WP_091980290.1">
    <property type="nucleotide sequence ID" value="NZ_FOLO01000004.1"/>
</dbReference>
<keyword evidence="2" id="KW-0812">Transmembrane</keyword>
<dbReference type="AlphaFoldDB" id="A0A1I1G6F6"/>
<evidence type="ECO:0000256" key="1">
    <source>
        <dbReference type="SAM" id="Coils"/>
    </source>
</evidence>
<protein>
    <submittedName>
        <fullName evidence="3">Uncharacterized protein</fullName>
    </submittedName>
</protein>
<feature type="coiled-coil region" evidence="1">
    <location>
        <begin position="133"/>
        <end position="167"/>
    </location>
</feature>
<dbReference type="Proteomes" id="UP000198862">
    <property type="component" value="Unassembled WGS sequence"/>
</dbReference>
<organism evidence="3 4">
    <name type="scientific">Pseudoalteromonas denitrificans DSM 6059</name>
    <dbReference type="NCBI Taxonomy" id="1123010"/>
    <lineage>
        <taxon>Bacteria</taxon>
        <taxon>Pseudomonadati</taxon>
        <taxon>Pseudomonadota</taxon>
        <taxon>Gammaproteobacteria</taxon>
        <taxon>Alteromonadales</taxon>
        <taxon>Pseudoalteromonadaceae</taxon>
        <taxon>Pseudoalteromonas</taxon>
    </lineage>
</organism>
<feature type="transmembrane region" description="Helical" evidence="2">
    <location>
        <begin position="87"/>
        <end position="105"/>
    </location>
</feature>